<dbReference type="KEGG" id="acou:A5CBH24_23860"/>
<dbReference type="Pfam" id="PF04397">
    <property type="entry name" value="LytTR"/>
    <property type="match status" value="1"/>
</dbReference>
<dbReference type="FunFam" id="3.40.50.2300:FF:000361">
    <property type="entry name" value="Two-component system response regulator"/>
    <property type="match status" value="1"/>
</dbReference>
<dbReference type="RefSeq" id="WP_141413329.1">
    <property type="nucleotide sequence ID" value="NZ_AP019735.1"/>
</dbReference>
<evidence type="ECO:0000313" key="1">
    <source>
        <dbReference type="EMBL" id="BBL05073.1"/>
    </source>
</evidence>
<dbReference type="SMART" id="SM00850">
    <property type="entry name" value="LytTR"/>
    <property type="match status" value="1"/>
</dbReference>
<dbReference type="OrthoDB" id="1490554at2"/>
<dbReference type="GeneID" id="78343103"/>
<dbReference type="Gene3D" id="3.40.50.2300">
    <property type="match status" value="1"/>
</dbReference>
<reference evidence="2" key="1">
    <citation type="submission" date="2019-06" db="EMBL/GenBank/DDBJ databases">
        <title>Alistipes onderdonkii subsp. vulgaris subsp. nov., Alistipes dispar sp. nov. and Alistipes communis sp. nov., isolated from human faeces, and creation of Alistipes onderdonkii subsp. onderdonkii subsp. nov.</title>
        <authorList>
            <person name="Sakamoto M."/>
            <person name="Ikeyama N."/>
            <person name="Ogata Y."/>
            <person name="Suda W."/>
            <person name="Iino T."/>
            <person name="Hattori M."/>
            <person name="Ohkuma M."/>
        </authorList>
    </citation>
    <scope>NUCLEOTIDE SEQUENCE [LARGE SCALE GENOMIC DNA]</scope>
    <source>
        <strain evidence="2">5CBH24</strain>
    </source>
</reference>
<dbReference type="AlphaFoldDB" id="A0A3D3YL68"/>
<dbReference type="Proteomes" id="UP000318946">
    <property type="component" value="Chromosome"/>
</dbReference>
<dbReference type="InterPro" id="IPR046947">
    <property type="entry name" value="LytR-like"/>
</dbReference>
<organism evidence="1 2">
    <name type="scientific">Alistipes communis</name>
    <dbReference type="NCBI Taxonomy" id="2585118"/>
    <lineage>
        <taxon>Bacteria</taxon>
        <taxon>Pseudomonadati</taxon>
        <taxon>Bacteroidota</taxon>
        <taxon>Bacteroidia</taxon>
        <taxon>Bacteroidales</taxon>
        <taxon>Rikenellaceae</taxon>
        <taxon>Alistipes</taxon>
    </lineage>
</organism>
<dbReference type="STRING" id="1118061.GCA_000311925_00261"/>
<dbReference type="SUPFAM" id="SSF52172">
    <property type="entry name" value="CheY-like"/>
    <property type="match status" value="1"/>
</dbReference>
<dbReference type="EMBL" id="AP019735">
    <property type="protein sequence ID" value="BBL05073.1"/>
    <property type="molecule type" value="Genomic_DNA"/>
</dbReference>
<dbReference type="PANTHER" id="PTHR37299">
    <property type="entry name" value="TRANSCRIPTIONAL REGULATOR-RELATED"/>
    <property type="match status" value="1"/>
</dbReference>
<dbReference type="PROSITE" id="PS50110">
    <property type="entry name" value="RESPONSE_REGULATORY"/>
    <property type="match status" value="1"/>
</dbReference>
<dbReference type="InterPro" id="IPR001789">
    <property type="entry name" value="Sig_transdc_resp-reg_receiver"/>
</dbReference>
<dbReference type="Gene3D" id="2.40.50.1020">
    <property type="entry name" value="LytTr DNA-binding domain"/>
    <property type="match status" value="1"/>
</dbReference>
<dbReference type="SMART" id="SM00448">
    <property type="entry name" value="REC"/>
    <property type="match status" value="1"/>
</dbReference>
<protein>
    <submittedName>
        <fullName evidence="1">DNA-binding response regulator</fullName>
    </submittedName>
</protein>
<gene>
    <name evidence="1" type="ORF">A5CBH24_23860</name>
</gene>
<sequence>MKAVIIEDETAAAVNLQSILHRVAPAVEITAVLEGVEESVEWFGTHPQPDLVLMDIHLADGEAFRIFERVSLTAPVIFTTAYDRYALEAFKVDSIDYLLKPIKEEEVRRALEKLRRLSGLERSRYSERVERLAERANERQQVFLVRVRDKFIPLQRERIAYCYTSDERVTACTLDGEKYPLDKPLETLQTLLPASDFFRANRQFIVARQAVAEIAVWFGSRLALRLSVETPERIVISKARVPEFKRWLTSVHPAD</sequence>
<dbReference type="InterPro" id="IPR011006">
    <property type="entry name" value="CheY-like_superfamily"/>
</dbReference>
<keyword evidence="2" id="KW-1185">Reference proteome</keyword>
<accession>A0A3D3YL68</accession>
<dbReference type="PANTHER" id="PTHR37299:SF1">
    <property type="entry name" value="STAGE 0 SPORULATION PROTEIN A HOMOLOG"/>
    <property type="match status" value="1"/>
</dbReference>
<dbReference type="PROSITE" id="PS50930">
    <property type="entry name" value="HTH_LYTTR"/>
    <property type="match status" value="1"/>
</dbReference>
<evidence type="ECO:0000313" key="2">
    <source>
        <dbReference type="Proteomes" id="UP000318946"/>
    </source>
</evidence>
<dbReference type="GO" id="GO:0000156">
    <property type="term" value="F:phosphorelay response regulator activity"/>
    <property type="evidence" value="ECO:0007669"/>
    <property type="project" value="InterPro"/>
</dbReference>
<dbReference type="Pfam" id="PF00072">
    <property type="entry name" value="Response_reg"/>
    <property type="match status" value="1"/>
</dbReference>
<accession>A0A4Y1WVF7</accession>
<keyword evidence="1" id="KW-0238">DNA-binding</keyword>
<dbReference type="InterPro" id="IPR007492">
    <property type="entry name" value="LytTR_DNA-bd_dom"/>
</dbReference>
<dbReference type="GO" id="GO:0003677">
    <property type="term" value="F:DNA binding"/>
    <property type="evidence" value="ECO:0007669"/>
    <property type="project" value="UniProtKB-KW"/>
</dbReference>
<proteinExistence type="predicted"/>
<accession>A0A4Y1XPA8</accession>
<name>A0A3D3YL68_9BACT</name>